<comment type="caution">
    <text evidence="1">The sequence shown here is derived from an EMBL/GenBank/DDBJ whole genome shotgun (WGS) entry which is preliminary data.</text>
</comment>
<gene>
    <name evidence="1" type="ORF">NQ317_019500</name>
</gene>
<evidence type="ECO:0000313" key="1">
    <source>
        <dbReference type="EMBL" id="KAJ8974833.1"/>
    </source>
</evidence>
<evidence type="ECO:0000313" key="2">
    <source>
        <dbReference type="Proteomes" id="UP001162164"/>
    </source>
</evidence>
<accession>A0ABQ9JA44</accession>
<organism evidence="1 2">
    <name type="scientific">Molorchus minor</name>
    <dbReference type="NCBI Taxonomy" id="1323400"/>
    <lineage>
        <taxon>Eukaryota</taxon>
        <taxon>Metazoa</taxon>
        <taxon>Ecdysozoa</taxon>
        <taxon>Arthropoda</taxon>
        <taxon>Hexapoda</taxon>
        <taxon>Insecta</taxon>
        <taxon>Pterygota</taxon>
        <taxon>Neoptera</taxon>
        <taxon>Endopterygota</taxon>
        <taxon>Coleoptera</taxon>
        <taxon>Polyphaga</taxon>
        <taxon>Cucujiformia</taxon>
        <taxon>Chrysomeloidea</taxon>
        <taxon>Cerambycidae</taxon>
        <taxon>Lamiinae</taxon>
        <taxon>Monochamini</taxon>
        <taxon>Molorchus</taxon>
    </lineage>
</organism>
<dbReference type="Proteomes" id="UP001162164">
    <property type="component" value="Unassembled WGS sequence"/>
</dbReference>
<protein>
    <submittedName>
        <fullName evidence="1">Uncharacterized protein</fullName>
    </submittedName>
</protein>
<reference evidence="1" key="1">
    <citation type="journal article" date="2023" name="Insect Mol. Biol.">
        <title>Genome sequencing provides insights into the evolution of gene families encoding plant cell wall-degrading enzymes in longhorned beetles.</title>
        <authorList>
            <person name="Shin N.R."/>
            <person name="Okamura Y."/>
            <person name="Kirsch R."/>
            <person name="Pauchet Y."/>
        </authorList>
    </citation>
    <scope>NUCLEOTIDE SEQUENCE</scope>
    <source>
        <strain evidence="1">MMC_N1</strain>
    </source>
</reference>
<proteinExistence type="predicted"/>
<dbReference type="EMBL" id="JAPWTJ010000923">
    <property type="protein sequence ID" value="KAJ8974833.1"/>
    <property type="molecule type" value="Genomic_DNA"/>
</dbReference>
<sequence length="83" mass="9057">MHLTFDSFTLGRFVSFTTDGCPDGALQISESNRPQVGAPGAGHLGVRQSTIAKPIASRYSFTSIVFQEWKRVTTSTTAWSISF</sequence>
<name>A0ABQ9JA44_9CUCU</name>
<keyword evidence="2" id="KW-1185">Reference proteome</keyword>